<reference evidence="2" key="2">
    <citation type="journal article" date="2023" name="BMC Genomics">
        <title>Pest status, molecular evolution, and epigenetic factors derived from the genome assembly of Frankliniella fusca, a thysanopteran phytovirus vector.</title>
        <authorList>
            <person name="Catto M.A."/>
            <person name="Labadie P.E."/>
            <person name="Jacobson A.L."/>
            <person name="Kennedy G.G."/>
            <person name="Srinivasan R."/>
            <person name="Hunt B.G."/>
        </authorList>
    </citation>
    <scope>NUCLEOTIDE SEQUENCE</scope>
    <source>
        <strain evidence="2">PL_HMW_Pooled</strain>
    </source>
</reference>
<organism evidence="2 3">
    <name type="scientific">Frankliniella fusca</name>
    <dbReference type="NCBI Taxonomy" id="407009"/>
    <lineage>
        <taxon>Eukaryota</taxon>
        <taxon>Metazoa</taxon>
        <taxon>Ecdysozoa</taxon>
        <taxon>Arthropoda</taxon>
        <taxon>Hexapoda</taxon>
        <taxon>Insecta</taxon>
        <taxon>Pterygota</taxon>
        <taxon>Neoptera</taxon>
        <taxon>Paraneoptera</taxon>
        <taxon>Thysanoptera</taxon>
        <taxon>Terebrantia</taxon>
        <taxon>Thripoidea</taxon>
        <taxon>Thripidae</taxon>
        <taxon>Frankliniella</taxon>
    </lineage>
</organism>
<comment type="caution">
    <text evidence="2">The sequence shown here is derived from an EMBL/GenBank/DDBJ whole genome shotgun (WGS) entry which is preliminary data.</text>
</comment>
<name>A0AAE1HMA7_9NEOP</name>
<feature type="domain" description="HAT C-terminal dimerisation" evidence="1">
    <location>
        <begin position="7"/>
        <end position="87"/>
    </location>
</feature>
<dbReference type="AlphaFoldDB" id="A0AAE1HMA7"/>
<reference evidence="2" key="1">
    <citation type="submission" date="2021-07" db="EMBL/GenBank/DDBJ databases">
        <authorList>
            <person name="Catto M.A."/>
            <person name="Jacobson A."/>
            <person name="Kennedy G."/>
            <person name="Labadie P."/>
            <person name="Hunt B.G."/>
            <person name="Srinivasan R."/>
        </authorList>
    </citation>
    <scope>NUCLEOTIDE SEQUENCE</scope>
    <source>
        <strain evidence="2">PL_HMW_Pooled</strain>
        <tissue evidence="2">Head</tissue>
    </source>
</reference>
<gene>
    <name evidence="2" type="ORF">KUF71_002311</name>
</gene>
<dbReference type="EMBL" id="JAHWGI010001161">
    <property type="protein sequence ID" value="KAK3923981.1"/>
    <property type="molecule type" value="Genomic_DNA"/>
</dbReference>
<sequence length="116" mass="13731">MPYEIPHSQRKVLAQMEPEDFWQNIAEMKNYKEEFVFPNLVKLARVTLALPHANADAEMVFSHVTDVKSKKRNRMGNELLDSICVTRMAMRQRDEACYQYKITPDHLSKHNQKMYD</sequence>
<evidence type="ECO:0000313" key="2">
    <source>
        <dbReference type="EMBL" id="KAK3923981.1"/>
    </source>
</evidence>
<dbReference type="GO" id="GO:0046983">
    <property type="term" value="F:protein dimerization activity"/>
    <property type="evidence" value="ECO:0007669"/>
    <property type="project" value="InterPro"/>
</dbReference>
<dbReference type="InterPro" id="IPR012337">
    <property type="entry name" value="RNaseH-like_sf"/>
</dbReference>
<accession>A0AAE1HMA7</accession>
<proteinExistence type="predicted"/>
<evidence type="ECO:0000313" key="3">
    <source>
        <dbReference type="Proteomes" id="UP001219518"/>
    </source>
</evidence>
<dbReference type="Pfam" id="PF05699">
    <property type="entry name" value="Dimer_Tnp_hAT"/>
    <property type="match status" value="1"/>
</dbReference>
<dbReference type="InterPro" id="IPR008906">
    <property type="entry name" value="HATC_C_dom"/>
</dbReference>
<keyword evidence="3" id="KW-1185">Reference proteome</keyword>
<evidence type="ECO:0000259" key="1">
    <source>
        <dbReference type="Pfam" id="PF05699"/>
    </source>
</evidence>
<protein>
    <submittedName>
        <fullName evidence="2">AC transposase</fullName>
    </submittedName>
</protein>
<dbReference type="SUPFAM" id="SSF53098">
    <property type="entry name" value="Ribonuclease H-like"/>
    <property type="match status" value="1"/>
</dbReference>
<dbReference type="Proteomes" id="UP001219518">
    <property type="component" value="Unassembled WGS sequence"/>
</dbReference>